<evidence type="ECO:0000313" key="2">
    <source>
        <dbReference type="Proteomes" id="UP000886998"/>
    </source>
</evidence>
<dbReference type="EMBL" id="BMAV01005712">
    <property type="protein sequence ID" value="GFY47013.1"/>
    <property type="molecule type" value="Genomic_DNA"/>
</dbReference>
<reference evidence="1" key="1">
    <citation type="submission" date="2020-08" db="EMBL/GenBank/DDBJ databases">
        <title>Multicomponent nature underlies the extraordinary mechanical properties of spider dragline silk.</title>
        <authorList>
            <person name="Kono N."/>
            <person name="Nakamura H."/>
            <person name="Mori M."/>
            <person name="Yoshida Y."/>
            <person name="Ohtoshi R."/>
            <person name="Malay A.D."/>
            <person name="Moran D.A.P."/>
            <person name="Tomita M."/>
            <person name="Numata K."/>
            <person name="Arakawa K."/>
        </authorList>
    </citation>
    <scope>NUCLEOTIDE SEQUENCE</scope>
</reference>
<gene>
    <name evidence="1" type="ORF">TNIN_63291</name>
</gene>
<keyword evidence="2" id="KW-1185">Reference proteome</keyword>
<protein>
    <submittedName>
        <fullName evidence="1">Uncharacterized protein</fullName>
    </submittedName>
</protein>
<comment type="caution">
    <text evidence="1">The sequence shown here is derived from an EMBL/GenBank/DDBJ whole genome shotgun (WGS) entry which is preliminary data.</text>
</comment>
<dbReference type="AlphaFoldDB" id="A0A8X7BXU1"/>
<name>A0A8X7BXU1_9ARAC</name>
<proteinExistence type="predicted"/>
<evidence type="ECO:0000313" key="1">
    <source>
        <dbReference type="EMBL" id="GFY47013.1"/>
    </source>
</evidence>
<organism evidence="1 2">
    <name type="scientific">Trichonephila inaurata madagascariensis</name>
    <dbReference type="NCBI Taxonomy" id="2747483"/>
    <lineage>
        <taxon>Eukaryota</taxon>
        <taxon>Metazoa</taxon>
        <taxon>Ecdysozoa</taxon>
        <taxon>Arthropoda</taxon>
        <taxon>Chelicerata</taxon>
        <taxon>Arachnida</taxon>
        <taxon>Araneae</taxon>
        <taxon>Araneomorphae</taxon>
        <taxon>Entelegynae</taxon>
        <taxon>Araneoidea</taxon>
        <taxon>Nephilidae</taxon>
        <taxon>Trichonephila</taxon>
        <taxon>Trichonephila inaurata</taxon>
    </lineage>
</organism>
<accession>A0A8X7BXU1</accession>
<sequence>MSARDCVLVRNVNGHRYEQRTVPFRMNTLLHNMTAAFSSKSSKEMTSIFVRAVMNFSVNSGGDSRYNMVKLIRIKGK</sequence>
<dbReference type="Proteomes" id="UP000886998">
    <property type="component" value="Unassembled WGS sequence"/>
</dbReference>